<comment type="caution">
    <text evidence="1">The sequence shown here is derived from an EMBL/GenBank/DDBJ whole genome shotgun (WGS) entry which is preliminary data.</text>
</comment>
<dbReference type="PANTHER" id="PTHR36766:SF60">
    <property type="entry name" value="NB-ARC DOMAIN-CONTAINING PROTEIN"/>
    <property type="match status" value="1"/>
</dbReference>
<dbReference type="Proteomes" id="UP001210211">
    <property type="component" value="Unassembled WGS sequence"/>
</dbReference>
<reference evidence="1 2" key="1">
    <citation type="journal article" date="2022" name="Cell">
        <title>Repeat-based holocentromeres influence genome architecture and karyotype evolution.</title>
        <authorList>
            <person name="Hofstatter P.G."/>
            <person name="Thangavel G."/>
            <person name="Lux T."/>
            <person name="Neumann P."/>
            <person name="Vondrak T."/>
            <person name="Novak P."/>
            <person name="Zhang M."/>
            <person name="Costa L."/>
            <person name="Castellani M."/>
            <person name="Scott A."/>
            <person name="Toegelov H."/>
            <person name="Fuchs J."/>
            <person name="Mata-Sucre Y."/>
            <person name="Dias Y."/>
            <person name="Vanzela A.L.L."/>
            <person name="Huettel B."/>
            <person name="Almeida C.C.S."/>
            <person name="Simkova H."/>
            <person name="Souza G."/>
            <person name="Pedrosa-Harand A."/>
            <person name="Macas J."/>
            <person name="Mayer K.F.X."/>
            <person name="Houben A."/>
            <person name="Marques A."/>
        </authorList>
    </citation>
    <scope>NUCLEOTIDE SEQUENCE [LARGE SCALE GENOMIC DNA]</scope>
    <source>
        <strain evidence="1">RhyTen1mFocal</strain>
    </source>
</reference>
<name>A0AAD5ZP35_9POAL</name>
<protein>
    <recommendedName>
        <fullName evidence="3">NB-ARC domain-containing protein</fullName>
    </recommendedName>
</protein>
<evidence type="ECO:0008006" key="3">
    <source>
        <dbReference type="Google" id="ProtNLM"/>
    </source>
</evidence>
<dbReference type="PANTHER" id="PTHR36766">
    <property type="entry name" value="PLANT BROAD-SPECTRUM MILDEW RESISTANCE PROTEIN RPW8"/>
    <property type="match status" value="1"/>
</dbReference>
<sequence>MWLCLSENKDMKEYTKEMIGCASGKKWEDIPNLDHLQKNLKETLSKYKSILLVLDNVLYDDKKENEWDNFFDPLVSIGGRFGIVVTSRPKTLFPNAFSRGKLLTIELPDLSPDDFQSLFRYYAMDGLEISDLLKTDLCDIGDHIAEKINKSRLAAKVIGNQLRKQPEITFWQKILESDNLSSTREILLWRYQHLDEQLQRCILFDSLFPEGTFVHDEIAWVRYWVALDFIKYTTTDLLFYNC</sequence>
<gene>
    <name evidence="1" type="ORF">LUZ61_005152</name>
</gene>
<evidence type="ECO:0000313" key="2">
    <source>
        <dbReference type="Proteomes" id="UP001210211"/>
    </source>
</evidence>
<keyword evidence="2" id="KW-1185">Reference proteome</keyword>
<dbReference type="EMBL" id="JAMRDG010000001">
    <property type="protein sequence ID" value="KAJ3701447.1"/>
    <property type="molecule type" value="Genomic_DNA"/>
</dbReference>
<organism evidence="1 2">
    <name type="scientific">Rhynchospora tenuis</name>
    <dbReference type="NCBI Taxonomy" id="198213"/>
    <lineage>
        <taxon>Eukaryota</taxon>
        <taxon>Viridiplantae</taxon>
        <taxon>Streptophyta</taxon>
        <taxon>Embryophyta</taxon>
        <taxon>Tracheophyta</taxon>
        <taxon>Spermatophyta</taxon>
        <taxon>Magnoliopsida</taxon>
        <taxon>Liliopsida</taxon>
        <taxon>Poales</taxon>
        <taxon>Cyperaceae</taxon>
        <taxon>Cyperoideae</taxon>
        <taxon>Rhynchosporeae</taxon>
        <taxon>Rhynchospora</taxon>
    </lineage>
</organism>
<accession>A0AAD5ZP35</accession>
<proteinExistence type="predicted"/>
<dbReference type="InterPro" id="IPR027417">
    <property type="entry name" value="P-loop_NTPase"/>
</dbReference>
<dbReference type="GO" id="GO:0043531">
    <property type="term" value="F:ADP binding"/>
    <property type="evidence" value="ECO:0007669"/>
    <property type="project" value="InterPro"/>
</dbReference>
<dbReference type="AlphaFoldDB" id="A0AAD5ZP35"/>
<dbReference type="Gene3D" id="3.40.50.300">
    <property type="entry name" value="P-loop containing nucleotide triphosphate hydrolases"/>
    <property type="match status" value="1"/>
</dbReference>
<dbReference type="SUPFAM" id="SSF52540">
    <property type="entry name" value="P-loop containing nucleoside triphosphate hydrolases"/>
    <property type="match status" value="1"/>
</dbReference>
<evidence type="ECO:0000313" key="1">
    <source>
        <dbReference type="EMBL" id="KAJ3701447.1"/>
    </source>
</evidence>